<evidence type="ECO:0008006" key="3">
    <source>
        <dbReference type="Google" id="ProtNLM"/>
    </source>
</evidence>
<evidence type="ECO:0000313" key="1">
    <source>
        <dbReference type="EMBL" id="SED27055.1"/>
    </source>
</evidence>
<proteinExistence type="predicted"/>
<organism evidence="1 2">
    <name type="scientific">Rhodococcus jostii</name>
    <dbReference type="NCBI Taxonomy" id="132919"/>
    <lineage>
        <taxon>Bacteria</taxon>
        <taxon>Bacillati</taxon>
        <taxon>Actinomycetota</taxon>
        <taxon>Actinomycetes</taxon>
        <taxon>Mycobacteriales</taxon>
        <taxon>Nocardiaceae</taxon>
        <taxon>Rhodococcus</taxon>
    </lineage>
</organism>
<dbReference type="OrthoDB" id="129343at2"/>
<dbReference type="EMBL" id="FNTL01000004">
    <property type="protein sequence ID" value="SED27055.1"/>
    <property type="molecule type" value="Genomic_DNA"/>
</dbReference>
<dbReference type="SUPFAM" id="SSF54427">
    <property type="entry name" value="NTF2-like"/>
    <property type="match status" value="1"/>
</dbReference>
<dbReference type="Gene3D" id="3.10.450.50">
    <property type="match status" value="1"/>
</dbReference>
<dbReference type="GO" id="GO:0030638">
    <property type="term" value="P:polyketide metabolic process"/>
    <property type="evidence" value="ECO:0007669"/>
    <property type="project" value="InterPro"/>
</dbReference>
<protein>
    <recommendedName>
        <fullName evidence="3">SnoaL-like polyketide cyclase</fullName>
    </recommendedName>
</protein>
<name>A0A1H4ZAY7_RHOJO</name>
<evidence type="ECO:0000313" key="2">
    <source>
        <dbReference type="Proteomes" id="UP000183407"/>
    </source>
</evidence>
<dbReference type="Proteomes" id="UP000183407">
    <property type="component" value="Unassembled WGS sequence"/>
</dbReference>
<sequence>MDPTTGHASTLATVWDSVWNHGRLDTLDEHLSPQYIRHGRSGDQDATAMKDSVAAVRTAFPDLHLTMHDLIEDADRVALRWQGSGTHDRMFRGVPPTGRTVTVSGTTFVRFDRSAIAEEWVIWDDSDITRSLGVIALGQHPAL</sequence>
<accession>A0A1H4ZAY7</accession>
<reference evidence="2" key="1">
    <citation type="submission" date="2016-10" db="EMBL/GenBank/DDBJ databases">
        <authorList>
            <person name="Varghese N."/>
        </authorList>
    </citation>
    <scope>NUCLEOTIDE SEQUENCE [LARGE SCALE GENOMIC DNA]</scope>
    <source>
        <strain evidence="2">DSM 44719</strain>
    </source>
</reference>
<dbReference type="InterPro" id="IPR009959">
    <property type="entry name" value="Cyclase_SnoaL-like"/>
</dbReference>
<dbReference type="PANTHER" id="PTHR38436:SF1">
    <property type="entry name" value="ESTER CYCLASE"/>
    <property type="match status" value="1"/>
</dbReference>
<dbReference type="InterPro" id="IPR032710">
    <property type="entry name" value="NTF2-like_dom_sf"/>
</dbReference>
<dbReference type="AlphaFoldDB" id="A0A1H4ZAY7"/>
<dbReference type="RefSeq" id="WP_073367234.1">
    <property type="nucleotide sequence ID" value="NZ_FNTL01000004.1"/>
</dbReference>
<dbReference type="Pfam" id="PF07366">
    <property type="entry name" value="SnoaL"/>
    <property type="match status" value="1"/>
</dbReference>
<dbReference type="PANTHER" id="PTHR38436">
    <property type="entry name" value="POLYKETIDE CYCLASE SNOAL-LIKE DOMAIN"/>
    <property type="match status" value="1"/>
</dbReference>
<gene>
    <name evidence="1" type="ORF">SAMN04490220_4019</name>
</gene>